<dbReference type="InterPro" id="IPR007197">
    <property type="entry name" value="rSAM"/>
</dbReference>
<name>A0A1F7F406_UNCRA</name>
<dbReference type="AlphaFoldDB" id="A0A1F7F406"/>
<dbReference type="InterPro" id="IPR013785">
    <property type="entry name" value="Aldolase_TIM"/>
</dbReference>
<keyword evidence="5" id="KW-0408">Iron</keyword>
<feature type="domain" description="Radical SAM core" evidence="7">
    <location>
        <begin position="13"/>
        <end position="242"/>
    </location>
</feature>
<protein>
    <submittedName>
        <fullName evidence="8">Radical SAM protein</fullName>
    </submittedName>
</protein>
<dbReference type="SUPFAM" id="SSF102114">
    <property type="entry name" value="Radical SAM enzymes"/>
    <property type="match status" value="1"/>
</dbReference>
<evidence type="ECO:0000313" key="9">
    <source>
        <dbReference type="Proteomes" id="UP000179243"/>
    </source>
</evidence>
<dbReference type="GO" id="GO:0046872">
    <property type="term" value="F:metal ion binding"/>
    <property type="evidence" value="ECO:0007669"/>
    <property type="project" value="UniProtKB-KW"/>
</dbReference>
<evidence type="ECO:0000256" key="6">
    <source>
        <dbReference type="ARBA" id="ARBA00023014"/>
    </source>
</evidence>
<dbReference type="EMBL" id="MFYX01000126">
    <property type="protein sequence ID" value="OGK01410.1"/>
    <property type="molecule type" value="Genomic_DNA"/>
</dbReference>
<accession>A0A1F7F406</accession>
<evidence type="ECO:0000256" key="4">
    <source>
        <dbReference type="ARBA" id="ARBA00022723"/>
    </source>
</evidence>
<dbReference type="SFLD" id="SFLDS00029">
    <property type="entry name" value="Radical_SAM"/>
    <property type="match status" value="1"/>
</dbReference>
<dbReference type="InterPro" id="IPR040084">
    <property type="entry name" value="GTPase_Obg"/>
</dbReference>
<dbReference type="CDD" id="cd01335">
    <property type="entry name" value="Radical_SAM"/>
    <property type="match status" value="1"/>
</dbReference>
<dbReference type="Proteomes" id="UP000179243">
    <property type="component" value="Unassembled WGS sequence"/>
</dbReference>
<evidence type="ECO:0000313" key="8">
    <source>
        <dbReference type="EMBL" id="OGK01410.1"/>
    </source>
</evidence>
<dbReference type="PROSITE" id="PS51918">
    <property type="entry name" value="RADICAL_SAM"/>
    <property type="match status" value="1"/>
</dbReference>
<comment type="cofactor">
    <cofactor evidence="1">
        <name>[4Fe-4S] cluster</name>
        <dbReference type="ChEBI" id="CHEBI:49883"/>
    </cofactor>
</comment>
<evidence type="ECO:0000256" key="5">
    <source>
        <dbReference type="ARBA" id="ARBA00023004"/>
    </source>
</evidence>
<reference evidence="8 9" key="1">
    <citation type="journal article" date="2016" name="Nat. Commun.">
        <title>Thousands of microbial genomes shed light on interconnected biogeochemical processes in an aquifer system.</title>
        <authorList>
            <person name="Anantharaman K."/>
            <person name="Brown C.T."/>
            <person name="Hug L.A."/>
            <person name="Sharon I."/>
            <person name="Castelle C.J."/>
            <person name="Probst A.J."/>
            <person name="Thomas B.C."/>
            <person name="Singh A."/>
            <person name="Wilkins M.J."/>
            <person name="Karaoz U."/>
            <person name="Brodie E.L."/>
            <person name="Williams K.H."/>
            <person name="Hubbard S.S."/>
            <person name="Banfield J.F."/>
        </authorList>
    </citation>
    <scope>NUCLEOTIDE SEQUENCE [LARGE SCALE GENOMIC DNA]</scope>
</reference>
<dbReference type="PANTHER" id="PTHR43787">
    <property type="entry name" value="FEMO COFACTOR BIOSYNTHESIS PROTEIN NIFB-RELATED"/>
    <property type="match status" value="1"/>
</dbReference>
<evidence type="ECO:0000256" key="1">
    <source>
        <dbReference type="ARBA" id="ARBA00001966"/>
    </source>
</evidence>
<evidence type="ECO:0000259" key="7">
    <source>
        <dbReference type="PROSITE" id="PS51918"/>
    </source>
</evidence>
<organism evidence="8 9">
    <name type="scientific">Candidatus Raymondbacteria bacterium RIFOXYD12_FULL_49_13</name>
    <dbReference type="NCBI Taxonomy" id="1817890"/>
    <lineage>
        <taxon>Bacteria</taxon>
        <taxon>Raymondiibacteriota</taxon>
    </lineage>
</organism>
<keyword evidence="4" id="KW-0479">Metal-binding</keyword>
<sequence>MMYKYLFGPIQSRRLGRSLGINLLCGKICNFNCVYCECGRTERLTGQRAEYVPRNEVIAELTDFLTTGPKLDYITYAGSGEPLLHNGIGEITAFLKDNFPLYKVALLTNGAVFVNHNVIDEAMQCDLIVPSLDAVSPDIFNRVVRPLPGTCPDAVIEGLVMLRKKYSGALWLEIFIVPGVNDTKHELLLLASAAKRISPDRVQLNSLDRKGTEAWVKPIGQETLQVIAAKYFGAFSVDIAAKKDQ</sequence>
<dbReference type="Gene3D" id="3.20.20.70">
    <property type="entry name" value="Aldolase class I"/>
    <property type="match status" value="1"/>
</dbReference>
<comment type="caution">
    <text evidence="8">The sequence shown here is derived from an EMBL/GenBank/DDBJ whole genome shotgun (WGS) entry which is preliminary data.</text>
</comment>
<dbReference type="GO" id="GO:0003824">
    <property type="term" value="F:catalytic activity"/>
    <property type="evidence" value="ECO:0007669"/>
    <property type="project" value="InterPro"/>
</dbReference>
<evidence type="ECO:0000256" key="2">
    <source>
        <dbReference type="ARBA" id="ARBA00022485"/>
    </source>
</evidence>
<dbReference type="InterPro" id="IPR058240">
    <property type="entry name" value="rSAM_sf"/>
</dbReference>
<keyword evidence="3" id="KW-0949">S-adenosyl-L-methionine</keyword>
<dbReference type="SFLD" id="SFLDG01083">
    <property type="entry name" value="Uncharacterised_Radical_SAM_Su"/>
    <property type="match status" value="1"/>
</dbReference>
<keyword evidence="6" id="KW-0411">Iron-sulfur</keyword>
<dbReference type="Pfam" id="PF04055">
    <property type="entry name" value="Radical_SAM"/>
    <property type="match status" value="1"/>
</dbReference>
<dbReference type="GO" id="GO:0051539">
    <property type="term" value="F:4 iron, 4 sulfur cluster binding"/>
    <property type="evidence" value="ECO:0007669"/>
    <property type="project" value="UniProtKB-KW"/>
</dbReference>
<gene>
    <name evidence="8" type="ORF">A2519_14980</name>
</gene>
<keyword evidence="2" id="KW-0004">4Fe-4S</keyword>
<dbReference type="PANTHER" id="PTHR43787:SF11">
    <property type="entry name" value="UPF0026 PROTEIN SLR1464"/>
    <property type="match status" value="1"/>
</dbReference>
<evidence type="ECO:0000256" key="3">
    <source>
        <dbReference type="ARBA" id="ARBA00022691"/>
    </source>
</evidence>
<proteinExistence type="predicted"/>